<evidence type="ECO:0000313" key="6">
    <source>
        <dbReference type="EMBL" id="GFE18337.1"/>
    </source>
</evidence>
<evidence type="ECO:0000256" key="2">
    <source>
        <dbReference type="ARBA" id="ARBA00022741"/>
    </source>
</evidence>
<dbReference type="InterPro" id="IPR013815">
    <property type="entry name" value="ATP_grasp_subdomain_1"/>
</dbReference>
<organism evidence="6 7">
    <name type="scientific">Streptomyces glebosus</name>
    <dbReference type="NCBI Taxonomy" id="249580"/>
    <lineage>
        <taxon>Bacteria</taxon>
        <taxon>Bacillati</taxon>
        <taxon>Actinomycetota</taxon>
        <taxon>Actinomycetes</taxon>
        <taxon>Kitasatosporales</taxon>
        <taxon>Streptomycetaceae</taxon>
        <taxon>Streptomyces</taxon>
    </lineage>
</organism>
<dbReference type="Gene3D" id="3.30.1490.20">
    <property type="entry name" value="ATP-grasp fold, A domain"/>
    <property type="match status" value="1"/>
</dbReference>
<dbReference type="GO" id="GO:0016874">
    <property type="term" value="F:ligase activity"/>
    <property type="evidence" value="ECO:0007669"/>
    <property type="project" value="UniProtKB-KW"/>
</dbReference>
<dbReference type="SUPFAM" id="SSF56059">
    <property type="entry name" value="Glutathione synthetase ATP-binding domain-like"/>
    <property type="match status" value="1"/>
</dbReference>
<dbReference type="InterPro" id="IPR011761">
    <property type="entry name" value="ATP-grasp"/>
</dbReference>
<evidence type="ECO:0000256" key="1">
    <source>
        <dbReference type="ARBA" id="ARBA00022598"/>
    </source>
</evidence>
<dbReference type="PANTHER" id="PTHR43585:SF2">
    <property type="entry name" value="ATP-GRASP ENZYME FSQD"/>
    <property type="match status" value="1"/>
</dbReference>
<keyword evidence="1" id="KW-0436">Ligase</keyword>
<dbReference type="Gene3D" id="3.30.470.20">
    <property type="entry name" value="ATP-grasp fold, B domain"/>
    <property type="match status" value="1"/>
</dbReference>
<gene>
    <name evidence="6" type="ORF">Sgleb_63840</name>
</gene>
<dbReference type="Gene3D" id="3.40.50.20">
    <property type="match status" value="1"/>
</dbReference>
<accession>A0A640T3K2</accession>
<keyword evidence="2 4" id="KW-0547">Nucleotide-binding</keyword>
<comment type="caution">
    <text evidence="6">The sequence shown here is derived from an EMBL/GenBank/DDBJ whole genome shotgun (WGS) entry which is preliminary data.</text>
</comment>
<dbReference type="AlphaFoldDB" id="A0A640T3K2"/>
<evidence type="ECO:0000256" key="4">
    <source>
        <dbReference type="PROSITE-ProRule" id="PRU00409"/>
    </source>
</evidence>
<dbReference type="Proteomes" id="UP000430079">
    <property type="component" value="Unassembled WGS sequence"/>
</dbReference>
<evidence type="ECO:0000313" key="7">
    <source>
        <dbReference type="Proteomes" id="UP000430079"/>
    </source>
</evidence>
<evidence type="ECO:0000256" key="3">
    <source>
        <dbReference type="ARBA" id="ARBA00022840"/>
    </source>
</evidence>
<name>A0A640T3K2_9ACTN</name>
<feature type="domain" description="ATP-grasp" evidence="5">
    <location>
        <begin position="123"/>
        <end position="315"/>
    </location>
</feature>
<dbReference type="GO" id="GO:0046872">
    <property type="term" value="F:metal ion binding"/>
    <property type="evidence" value="ECO:0007669"/>
    <property type="project" value="InterPro"/>
</dbReference>
<keyword evidence="3 4" id="KW-0067">ATP-binding</keyword>
<proteinExistence type="predicted"/>
<reference evidence="6 7" key="1">
    <citation type="submission" date="2019-12" db="EMBL/GenBank/DDBJ databases">
        <title>Whole genome shotgun sequence of Streptomyces hygroscopicus subsp. glebosus NBRC 13786.</title>
        <authorList>
            <person name="Ichikawa N."/>
            <person name="Kimura A."/>
            <person name="Kitahashi Y."/>
            <person name="Komaki H."/>
            <person name="Tamura T."/>
        </authorList>
    </citation>
    <scope>NUCLEOTIDE SEQUENCE [LARGE SCALE GENOMIC DNA]</scope>
    <source>
        <strain evidence="6 7">NBRC 13786</strain>
    </source>
</reference>
<protein>
    <recommendedName>
        <fullName evidence="5">ATP-grasp domain-containing protein</fullName>
    </recommendedName>
</protein>
<dbReference type="PANTHER" id="PTHR43585">
    <property type="entry name" value="FUMIPYRROLE BIOSYNTHESIS PROTEIN C"/>
    <property type="match status" value="1"/>
</dbReference>
<dbReference type="PROSITE" id="PS50975">
    <property type="entry name" value="ATP_GRASP"/>
    <property type="match status" value="1"/>
</dbReference>
<evidence type="ECO:0000259" key="5">
    <source>
        <dbReference type="PROSITE" id="PS50975"/>
    </source>
</evidence>
<dbReference type="EMBL" id="BLIO01000001">
    <property type="protein sequence ID" value="GFE18337.1"/>
    <property type="molecule type" value="Genomic_DNA"/>
</dbReference>
<dbReference type="GO" id="GO:0005524">
    <property type="term" value="F:ATP binding"/>
    <property type="evidence" value="ECO:0007669"/>
    <property type="project" value="UniProtKB-UniRule"/>
</dbReference>
<dbReference type="InterPro" id="IPR052032">
    <property type="entry name" value="ATP-dep_AA_Ligase"/>
</dbReference>
<sequence length="417" mass="45032">MGGARRRADVPRYLVLNRFDDEFGAYHRYLSDQSCALAYLTLADCVDVLDRDSALDTVVVPDLTLETVLPHARELHARHGGFQGVVGLSEYDVLTAARLRDELGVPGAPAALVRTFRDKPLMKRAVAAAGLRVPRFTELTADTTAQEVARATGFPLVLKPRSGAASHGVRVLEDLAQLQLVLDTLNPSERGGQQCEEYVQGDVLHVDGVRRAGRYHFVSASAYVNTCLDFAQGGRLGSYLLDDGPLRRRVIAFAAACLDALKLDDGAFHLELLRRADGELVFLEVGMRPGGARIPELHQELFGVDLMGEALRAALGLPPMAGPMDFQPPHGGGWVLVPEPPPLPSRVVSRTPLRGVVAEVYTETVPEVGDVFDGQGGYLRVGGSFRLRGAGQAEVRRAVLAVMERYEVTAEPAGVGD</sequence>
<keyword evidence="7" id="KW-1185">Reference proteome</keyword>